<dbReference type="EMBL" id="CP119951">
    <property type="protein sequence ID" value="WFC94018.1"/>
    <property type="molecule type" value="Genomic_DNA"/>
</dbReference>
<evidence type="ECO:0000256" key="2">
    <source>
        <dbReference type="ARBA" id="ARBA00022692"/>
    </source>
</evidence>
<evidence type="ECO:0000313" key="9">
    <source>
        <dbReference type="EMBL" id="WFC94018.1"/>
    </source>
</evidence>
<dbReference type="PANTHER" id="PTHR13315:SF4">
    <property type="entry name" value="METALLOPHOSPHOESTERASE, ISOFORM E"/>
    <property type="match status" value="1"/>
</dbReference>
<protein>
    <recommendedName>
        <fullName evidence="11">Endonuclease/exonuclease/phosphatase domain-containing protein</fullName>
    </recommendedName>
</protein>
<feature type="compositionally biased region" description="Basic and acidic residues" evidence="5">
    <location>
        <begin position="391"/>
        <end position="408"/>
    </location>
</feature>
<feature type="region of interest" description="Disordered" evidence="5">
    <location>
        <begin position="389"/>
        <end position="414"/>
    </location>
</feature>
<feature type="transmembrane region" description="Helical" evidence="6">
    <location>
        <begin position="947"/>
        <end position="965"/>
    </location>
</feature>
<proteinExistence type="predicted"/>
<evidence type="ECO:0000256" key="5">
    <source>
        <dbReference type="SAM" id="MobiDB-lite"/>
    </source>
</evidence>
<keyword evidence="10" id="KW-1185">Reference proteome</keyword>
<reference evidence="9" key="1">
    <citation type="submission" date="2023-03" db="EMBL/GenBank/DDBJ databases">
        <title>Mating type loci evolution in Malassezia.</title>
        <authorList>
            <person name="Coelho M.A."/>
        </authorList>
    </citation>
    <scope>NUCLEOTIDE SEQUENCE</scope>
    <source>
        <strain evidence="9">CBS 14135</strain>
    </source>
</reference>
<feature type="transmembrane region" description="Helical" evidence="6">
    <location>
        <begin position="891"/>
        <end position="909"/>
    </location>
</feature>
<dbReference type="AlphaFoldDB" id="A0AAF0DQD6"/>
<feature type="region of interest" description="Disordered" evidence="5">
    <location>
        <begin position="1"/>
        <end position="32"/>
    </location>
</feature>
<evidence type="ECO:0000256" key="1">
    <source>
        <dbReference type="ARBA" id="ARBA00004141"/>
    </source>
</evidence>
<evidence type="ECO:0000259" key="8">
    <source>
        <dbReference type="Pfam" id="PF03372"/>
    </source>
</evidence>
<evidence type="ECO:0000256" key="3">
    <source>
        <dbReference type="ARBA" id="ARBA00022989"/>
    </source>
</evidence>
<dbReference type="InterPro" id="IPR005135">
    <property type="entry name" value="Endo/exonuclease/phosphatase"/>
</dbReference>
<dbReference type="Pfam" id="PF00149">
    <property type="entry name" value="Metallophos"/>
    <property type="match status" value="1"/>
</dbReference>
<keyword evidence="4 6" id="KW-0472">Membrane</keyword>
<dbReference type="Proteomes" id="UP001216638">
    <property type="component" value="Chromosome 1"/>
</dbReference>
<keyword evidence="3 6" id="KW-1133">Transmembrane helix</keyword>
<keyword evidence="2 6" id="KW-0812">Transmembrane</keyword>
<name>A0AAF0DQD6_9BASI</name>
<dbReference type="InterPro" id="IPR004843">
    <property type="entry name" value="Calcineurin-like_PHP"/>
</dbReference>
<dbReference type="GO" id="GO:0016787">
    <property type="term" value="F:hydrolase activity"/>
    <property type="evidence" value="ECO:0007669"/>
    <property type="project" value="InterPro"/>
</dbReference>
<sequence length="967" mass="107235">MDADAIAKKRAERAARKQQGAQTNGPPPPPLEQLIRVREWVPVRDAPEGKRLRVVSWNMLAQSLVRRELFPGSDCLRNKDRFPGLEAELVAYDWDIGCFQEVDCIQEHAATLKRHGYGHVFERGYDNKQHGLMIAWRSNPNASVSFDAPMYKRVVYYDDARPRELYAHTHPDAAPVSDDETDGMASFAPDAAMGSAGAASTTSVSRLTRNIALIVALADSSLESGVIVATTHLFWHPKYAYERARQAAILVQEIEAFRTDPAHADIAHWPVVLAGDFNDQPHSPTYTLLTGQGRTYENELRKELRESRIVHSSVDDVRGMRTANYAHTSTESGDSDRVLGRFRPPARQELLSLKEIQRMFSLPARDGVGSLQSVYGAALPRLITDESGTYFRDRGTKPERYDETERAPPTDPRQCTSTEPMWTMYSSLFHLTLDYILLFPRLSTAHDYPPITALLRPHPDAVLAPGVPRKGVCSSDHVMLGVEILVVIYVERIAFVLATASCRLPASAAAQRVLIVSDPQVVGRDTYADSPAPLFHILRFFSDQYIRKSWRALRSVAAPRADLVVLLGDLSDRGRWYTVYDAWYALQRRWQRLFRGIAIVRSARSPAHALPALVVPGNHDVGLPDARTGQSTPANAAAATWFREAFAPHVDATYTLSNTSNASWNARIPFAVGGNKPTHELVLVDALDLVSMQPLLALPFDSEGTQLAAAKVRAPQTAAMIDALGAELAQPGPHPVRVLFSHVPLARSATEHSCDVPWHTAQHRVRRESHRARVPGGAILQGGDLARTYQNLVQPDVSAWVLDAVQPAAVFSGDDHDHCEVVHRARRPQAAGDGGVPGFARDDVPELTVKAVSMLEGVRRPGYAWLALDVQPEGTPSVAYTPCLLPDQVQLWLLVYVPFLIITLAYVAWWRTKQPYTILPQYTDDVPMHPLGTPRPRAPPQHTQRRFLRTVGTIAVPPVVVWLALQH</sequence>
<dbReference type="GO" id="GO:0005783">
    <property type="term" value="C:endoplasmic reticulum"/>
    <property type="evidence" value="ECO:0007669"/>
    <property type="project" value="TreeGrafter"/>
</dbReference>
<feature type="domain" description="Calcineurin-like phosphoesterase" evidence="7">
    <location>
        <begin position="512"/>
        <end position="746"/>
    </location>
</feature>
<feature type="compositionally biased region" description="Basic and acidic residues" evidence="5">
    <location>
        <begin position="1"/>
        <end position="15"/>
    </location>
</feature>
<dbReference type="Gene3D" id="3.60.21.10">
    <property type="match status" value="1"/>
</dbReference>
<dbReference type="PANTHER" id="PTHR13315">
    <property type="entry name" value="METALLO PHOSPHOESTERASE RELATED"/>
    <property type="match status" value="1"/>
</dbReference>
<accession>A0AAF0DQD6</accession>
<feature type="domain" description="Endonuclease/exonuclease/phosphatase" evidence="8">
    <location>
        <begin position="56"/>
        <end position="477"/>
    </location>
</feature>
<evidence type="ECO:0000256" key="6">
    <source>
        <dbReference type="SAM" id="Phobius"/>
    </source>
</evidence>
<comment type="subcellular location">
    <subcellularLocation>
        <location evidence="1">Membrane</location>
        <topology evidence="1">Multi-pass membrane protein</topology>
    </subcellularLocation>
</comment>
<dbReference type="GO" id="GO:0016020">
    <property type="term" value="C:membrane"/>
    <property type="evidence" value="ECO:0007669"/>
    <property type="project" value="UniProtKB-SubCell"/>
</dbReference>
<dbReference type="Gene3D" id="3.60.10.10">
    <property type="entry name" value="Endonuclease/exonuclease/phosphatase"/>
    <property type="match status" value="1"/>
</dbReference>
<evidence type="ECO:0008006" key="11">
    <source>
        <dbReference type="Google" id="ProtNLM"/>
    </source>
</evidence>
<evidence type="ECO:0000256" key="4">
    <source>
        <dbReference type="ARBA" id="ARBA00023136"/>
    </source>
</evidence>
<dbReference type="Pfam" id="PF03372">
    <property type="entry name" value="Exo_endo_phos"/>
    <property type="match status" value="1"/>
</dbReference>
<evidence type="ECO:0000313" key="10">
    <source>
        <dbReference type="Proteomes" id="UP001216638"/>
    </source>
</evidence>
<dbReference type="InterPro" id="IPR029052">
    <property type="entry name" value="Metallo-depent_PP-like"/>
</dbReference>
<evidence type="ECO:0000259" key="7">
    <source>
        <dbReference type="Pfam" id="PF00149"/>
    </source>
</evidence>
<gene>
    <name evidence="9" type="ORF">MBRA1_000645</name>
</gene>
<dbReference type="GO" id="GO:0006506">
    <property type="term" value="P:GPI anchor biosynthetic process"/>
    <property type="evidence" value="ECO:0007669"/>
    <property type="project" value="InterPro"/>
</dbReference>
<dbReference type="SUPFAM" id="SSF56219">
    <property type="entry name" value="DNase I-like"/>
    <property type="match status" value="1"/>
</dbReference>
<dbReference type="InterPro" id="IPR036691">
    <property type="entry name" value="Endo/exonu/phosph_ase_sf"/>
</dbReference>
<dbReference type="SUPFAM" id="SSF56300">
    <property type="entry name" value="Metallo-dependent phosphatases"/>
    <property type="match status" value="1"/>
</dbReference>
<dbReference type="InterPro" id="IPR033308">
    <property type="entry name" value="PGAP5/Cdc1/Ted1"/>
</dbReference>
<organism evidence="9 10">
    <name type="scientific">Malassezia brasiliensis</name>
    <dbReference type="NCBI Taxonomy" id="1821822"/>
    <lineage>
        <taxon>Eukaryota</taxon>
        <taxon>Fungi</taxon>
        <taxon>Dikarya</taxon>
        <taxon>Basidiomycota</taxon>
        <taxon>Ustilaginomycotina</taxon>
        <taxon>Malasseziomycetes</taxon>
        <taxon>Malasseziales</taxon>
        <taxon>Malasseziaceae</taxon>
        <taxon>Malassezia</taxon>
    </lineage>
</organism>